<feature type="compositionally biased region" description="Low complexity" evidence="1">
    <location>
        <begin position="218"/>
        <end position="229"/>
    </location>
</feature>
<comment type="caution">
    <text evidence="2">The sequence shown here is derived from an EMBL/GenBank/DDBJ whole genome shotgun (WGS) entry which is preliminary data.</text>
</comment>
<protein>
    <submittedName>
        <fullName evidence="2">Uncharacterized protein</fullName>
    </submittedName>
</protein>
<keyword evidence="3" id="KW-1185">Reference proteome</keyword>
<accession>A0AAW0BWH3</accession>
<evidence type="ECO:0000256" key="1">
    <source>
        <dbReference type="SAM" id="MobiDB-lite"/>
    </source>
</evidence>
<reference evidence="2 3" key="1">
    <citation type="submission" date="2024-01" db="EMBL/GenBank/DDBJ databases">
        <title>A draft genome for a cacao thread blight-causing isolate of Paramarasmius palmivorus.</title>
        <authorList>
            <person name="Baruah I.K."/>
            <person name="Bukari Y."/>
            <person name="Amoako-Attah I."/>
            <person name="Meinhardt L.W."/>
            <person name="Bailey B.A."/>
            <person name="Cohen S.P."/>
        </authorList>
    </citation>
    <scope>NUCLEOTIDE SEQUENCE [LARGE SCALE GENOMIC DNA]</scope>
    <source>
        <strain evidence="2 3">GH-12</strain>
    </source>
</reference>
<evidence type="ECO:0000313" key="2">
    <source>
        <dbReference type="EMBL" id="KAK7030258.1"/>
    </source>
</evidence>
<dbReference type="Proteomes" id="UP001383192">
    <property type="component" value="Unassembled WGS sequence"/>
</dbReference>
<sequence>MGQRHQAFLIARLTLSTEGEQTKPRYRCIAALHHQWCYGRLPLSATRRFLNLLKNPDNAEIIRDELRRAHGKYGRQGETPPIIRDSAFPYTQFLFVQAFNMDIDNPFGAYASGVGLEGSLLNPNVGCFEHMNDDGITIIDVTDPLDPAYCFSMHNGRILDAKRYARRYFEEGEEDEKVENDLQCHLASLEDERLLSANVLNEVWPIFHGGEKEHEEYTSTTPGEPSTTTPFPPLADLALKQAVEHCLADDDFEPLETLVDMPGKMDAIIAALFSREMFPESAHTVLATVLQYELKKNGGIVDLSSRCAFAAETICGAVPLLPSDAVKTVNLSGLHTLTTEVIADVLTTFPNLVRFTLLDTNLTNDQIMDLMYRQPKLFFRVHDFVHPALLTHKGPASAFLPNGPPASGLEGLHALHQQLSSGPTPQGFTVIQSSVTDIIQGTGTTIASIPYFHPEKVLRGLTKYLGPLRTGATPSPPQGLPIHYRLLLGLAHFILTHFVTDNSFAQQYIQSKLGPSMALSIATPLEERPLSEIRSTFPEDSEERLRWLHRSIGNVPIRGAYDPLMAHGWVFVLDCDSLGYGGRRRPRYGFVKVDEKMLPELMEATWKAEARENETESETPSMPALPLDAIKVYDVHEFADAVEKEGRPRPSVEVIAGFQKAIGVSWWMPSLFSSWNSFVKMDVESAKEFVPITSQQIGQICGFRC</sequence>
<evidence type="ECO:0000313" key="3">
    <source>
        <dbReference type="Proteomes" id="UP001383192"/>
    </source>
</evidence>
<dbReference type="EMBL" id="JAYKXP010000079">
    <property type="protein sequence ID" value="KAK7030258.1"/>
    <property type="molecule type" value="Genomic_DNA"/>
</dbReference>
<name>A0AAW0BWH3_9AGAR</name>
<dbReference type="AlphaFoldDB" id="A0AAW0BWH3"/>
<proteinExistence type="predicted"/>
<feature type="region of interest" description="Disordered" evidence="1">
    <location>
        <begin position="211"/>
        <end position="230"/>
    </location>
</feature>
<organism evidence="2 3">
    <name type="scientific">Paramarasmius palmivorus</name>
    <dbReference type="NCBI Taxonomy" id="297713"/>
    <lineage>
        <taxon>Eukaryota</taxon>
        <taxon>Fungi</taxon>
        <taxon>Dikarya</taxon>
        <taxon>Basidiomycota</taxon>
        <taxon>Agaricomycotina</taxon>
        <taxon>Agaricomycetes</taxon>
        <taxon>Agaricomycetidae</taxon>
        <taxon>Agaricales</taxon>
        <taxon>Marasmiineae</taxon>
        <taxon>Marasmiaceae</taxon>
        <taxon>Paramarasmius</taxon>
    </lineage>
</organism>
<gene>
    <name evidence="2" type="ORF">VNI00_014275</name>
</gene>